<dbReference type="InterPro" id="IPR011761">
    <property type="entry name" value="ATP-grasp"/>
</dbReference>
<dbReference type="InterPro" id="IPR003806">
    <property type="entry name" value="ATP-grasp_PylC-type"/>
</dbReference>
<dbReference type="Pfam" id="PF02655">
    <property type="entry name" value="ATP-grasp_3"/>
    <property type="match status" value="1"/>
</dbReference>
<dbReference type="GO" id="GO:0016874">
    <property type="term" value="F:ligase activity"/>
    <property type="evidence" value="ECO:0007669"/>
    <property type="project" value="UniProtKB-KW"/>
</dbReference>
<dbReference type="HOGENOM" id="CLU_057102_1_0_6"/>
<dbReference type="GO" id="GO:0046872">
    <property type="term" value="F:metal ion binding"/>
    <property type="evidence" value="ECO:0007669"/>
    <property type="project" value="InterPro"/>
</dbReference>
<dbReference type="GO" id="GO:0005524">
    <property type="term" value="F:ATP binding"/>
    <property type="evidence" value="ECO:0007669"/>
    <property type="project" value="UniProtKB-UniRule"/>
</dbReference>
<keyword evidence="1" id="KW-0067">ATP-binding</keyword>
<evidence type="ECO:0000256" key="2">
    <source>
        <dbReference type="SAM" id="SignalP"/>
    </source>
</evidence>
<feature type="signal peptide" evidence="2">
    <location>
        <begin position="1"/>
        <end position="22"/>
    </location>
</feature>
<feature type="chain" id="PRO_5003668707" evidence="2">
    <location>
        <begin position="23"/>
        <end position="370"/>
    </location>
</feature>
<dbReference type="PIRSF" id="PIRSF016817">
    <property type="entry name" value="UCP016817_carboligase"/>
    <property type="match status" value="1"/>
</dbReference>
<sequence>MNCTPLLIVAVSARALAVSAHKAGLATYVLDLFADTDTQRVALAYQQVQAQTYNFDDTDLLEQVHRLCPTNTALVYGSGFEHNPALLAKLAQGRYLYGNTPDILQFIKDPQAFFGLLHRQGIPHPETRLTPPTDTSTGWLVKHIGGTGGYHVQPLKTVITEKKSACYYQRQLAGNPHSVLFLANGKTAEIIGYNEQWINEDFASTPYLYAGAMRVDDMPFQPEITEVVNCIVKETGLKGLCGMDMILNATGFHVLEINPRPPASFELHQIKGNLFYWHLQATMGKLPTSPLAHPRYNRAKRILYALKTLNIPRYPQWSAWTADQPRPNSVIQRGEPICTIFAQGRNCKALILKREQQLQTLLKRWQENTA</sequence>
<gene>
    <name evidence="4" type="ORF">BegalDRAFT_1140</name>
</gene>
<reference evidence="4 5" key="1">
    <citation type="submission" date="2011-11" db="EMBL/GenBank/DDBJ databases">
        <title>Improved High-Quality Draft sequence of Beggiatoa alba B18lD.</title>
        <authorList>
            <consortium name="US DOE Joint Genome Institute"/>
            <person name="Lucas S."/>
            <person name="Han J."/>
            <person name="Lapidus A."/>
            <person name="Cheng J.-F."/>
            <person name="Goodwin L."/>
            <person name="Pitluck S."/>
            <person name="Peters L."/>
            <person name="Mikhailova N."/>
            <person name="Held B."/>
            <person name="Detter J.C."/>
            <person name="Han C."/>
            <person name="Tapia R."/>
            <person name="Land M."/>
            <person name="Hauser L."/>
            <person name="Kyrpides N."/>
            <person name="Ivanova N."/>
            <person name="Pagani I."/>
            <person name="Samuel K."/>
            <person name="Teske A."/>
            <person name="Mueller J."/>
            <person name="Woyke T."/>
        </authorList>
    </citation>
    <scope>NUCLEOTIDE SEQUENCE [LARGE SCALE GENOMIC DNA]</scope>
    <source>
        <strain evidence="4 5">B18LD</strain>
    </source>
</reference>
<organism evidence="4 5">
    <name type="scientific">Beggiatoa alba B18LD</name>
    <dbReference type="NCBI Taxonomy" id="395493"/>
    <lineage>
        <taxon>Bacteria</taxon>
        <taxon>Pseudomonadati</taxon>
        <taxon>Pseudomonadota</taxon>
        <taxon>Gammaproteobacteria</taxon>
        <taxon>Thiotrichales</taxon>
        <taxon>Thiotrichaceae</taxon>
        <taxon>Beggiatoa</taxon>
    </lineage>
</organism>
<keyword evidence="1" id="KW-0547">Nucleotide-binding</keyword>
<dbReference type="STRING" id="395493.BegalDRAFT_1140"/>
<name>I3CEJ9_9GAMM</name>
<dbReference type="AlphaFoldDB" id="I3CEJ9"/>
<dbReference type="eggNOG" id="COG2232">
    <property type="taxonomic scope" value="Bacteria"/>
</dbReference>
<feature type="domain" description="ATP-grasp" evidence="3">
    <location>
        <begin position="223"/>
        <end position="283"/>
    </location>
</feature>
<keyword evidence="5" id="KW-1185">Reference proteome</keyword>
<dbReference type="PROSITE" id="PS50975">
    <property type="entry name" value="ATP_GRASP"/>
    <property type="match status" value="1"/>
</dbReference>
<dbReference type="Gene3D" id="3.30.470.20">
    <property type="entry name" value="ATP-grasp fold, B domain"/>
    <property type="match status" value="1"/>
</dbReference>
<evidence type="ECO:0000259" key="3">
    <source>
        <dbReference type="PROSITE" id="PS50975"/>
    </source>
</evidence>
<dbReference type="InterPro" id="IPR016677">
    <property type="entry name" value="UCP016817_carboligase"/>
</dbReference>
<dbReference type="RefSeq" id="WP_002684573.1">
    <property type="nucleotide sequence ID" value="NZ_JH600070.1"/>
</dbReference>
<dbReference type="OrthoDB" id="5572734at2"/>
<dbReference type="EMBL" id="JH600070">
    <property type="protein sequence ID" value="EIJ42042.1"/>
    <property type="molecule type" value="Genomic_DNA"/>
</dbReference>
<proteinExistence type="predicted"/>
<protein>
    <submittedName>
        <fullName evidence="4">Putative ATP-dependent carboligase</fullName>
    </submittedName>
</protein>
<keyword evidence="4" id="KW-0436">Ligase</keyword>
<keyword evidence="2" id="KW-0732">Signal</keyword>
<evidence type="ECO:0000313" key="5">
    <source>
        <dbReference type="Proteomes" id="UP000005744"/>
    </source>
</evidence>
<dbReference type="Proteomes" id="UP000005744">
    <property type="component" value="Unassembled WGS sequence"/>
</dbReference>
<accession>I3CEJ9</accession>
<dbReference type="SUPFAM" id="SSF56059">
    <property type="entry name" value="Glutathione synthetase ATP-binding domain-like"/>
    <property type="match status" value="1"/>
</dbReference>
<evidence type="ECO:0000313" key="4">
    <source>
        <dbReference type="EMBL" id="EIJ42042.1"/>
    </source>
</evidence>
<evidence type="ECO:0000256" key="1">
    <source>
        <dbReference type="PROSITE-ProRule" id="PRU00409"/>
    </source>
</evidence>